<dbReference type="AlphaFoldDB" id="A0A953JC21"/>
<dbReference type="PANTHER" id="PTHR48078:SF6">
    <property type="entry name" value="L-THREONINE DEHYDRATASE CATABOLIC TDCB"/>
    <property type="match status" value="1"/>
</dbReference>
<dbReference type="GO" id="GO:0009097">
    <property type="term" value="P:isoleucine biosynthetic process"/>
    <property type="evidence" value="ECO:0007669"/>
    <property type="project" value="TreeGrafter"/>
</dbReference>
<dbReference type="FunFam" id="3.40.50.1100:FF:000007">
    <property type="entry name" value="L-threonine dehydratase catabolic TdcB"/>
    <property type="match status" value="1"/>
</dbReference>
<keyword evidence="3" id="KW-0663">Pyridoxal phosphate</keyword>
<dbReference type="NCBIfam" id="TIGR01127">
    <property type="entry name" value="ilvA_1Cterm"/>
    <property type="match status" value="1"/>
</dbReference>
<evidence type="ECO:0000256" key="3">
    <source>
        <dbReference type="ARBA" id="ARBA00022898"/>
    </source>
</evidence>
<comment type="similarity">
    <text evidence="2">Belongs to the serine/threonine dehydratase family.</text>
</comment>
<gene>
    <name evidence="7" type="primary">ilvA</name>
    <name evidence="7" type="ORF">K8I29_02540</name>
</gene>
<evidence type="ECO:0000256" key="4">
    <source>
        <dbReference type="ARBA" id="ARBA00023239"/>
    </source>
</evidence>
<dbReference type="CDD" id="cd01562">
    <property type="entry name" value="Thr-dehyd"/>
    <property type="match status" value="1"/>
</dbReference>
<reference evidence="7" key="1">
    <citation type="journal article" date="2021" name="bioRxiv">
        <title>Unraveling nitrogen, sulfur and carbon metabolic pathways and microbial community transcriptional responses to substrate deprivation and toxicity stresses in a bioreactor mimicking anoxic brackish coastal sediment conditions.</title>
        <authorList>
            <person name="Martins P.D."/>
            <person name="Echeveste M.J."/>
            <person name="Arshad A."/>
            <person name="Kurth J."/>
            <person name="Ouboter H."/>
            <person name="Jetten M.S.M."/>
            <person name="Welte C.U."/>
        </authorList>
    </citation>
    <scope>NUCLEOTIDE SEQUENCE</scope>
    <source>
        <strain evidence="7">MAG_39</strain>
    </source>
</reference>
<dbReference type="GO" id="GO:0003941">
    <property type="term" value="F:L-serine ammonia-lyase activity"/>
    <property type="evidence" value="ECO:0007669"/>
    <property type="project" value="UniProtKB-EC"/>
</dbReference>
<dbReference type="SUPFAM" id="SSF55021">
    <property type="entry name" value="ACT-like"/>
    <property type="match status" value="1"/>
</dbReference>
<proteinExistence type="inferred from homology"/>
<evidence type="ECO:0000313" key="7">
    <source>
        <dbReference type="EMBL" id="MBZ0155076.1"/>
    </source>
</evidence>
<dbReference type="GO" id="GO:0006567">
    <property type="term" value="P:L-threonine catabolic process"/>
    <property type="evidence" value="ECO:0007669"/>
    <property type="project" value="InterPro"/>
</dbReference>
<dbReference type="InterPro" id="IPR002912">
    <property type="entry name" value="ACT_dom"/>
</dbReference>
<dbReference type="Proteomes" id="UP000705867">
    <property type="component" value="Unassembled WGS sequence"/>
</dbReference>
<accession>A0A953JC21</accession>
<dbReference type="PANTHER" id="PTHR48078">
    <property type="entry name" value="THREONINE DEHYDRATASE, MITOCHONDRIAL-RELATED"/>
    <property type="match status" value="1"/>
</dbReference>
<protein>
    <submittedName>
        <fullName evidence="7">Threonine ammonia-lyase</fullName>
        <ecNumber evidence="7">4.3.1.19</ecNumber>
    </submittedName>
</protein>
<dbReference type="InterPro" id="IPR050147">
    <property type="entry name" value="Ser/Thr_Dehydratase"/>
</dbReference>
<dbReference type="InterPro" id="IPR036052">
    <property type="entry name" value="TrpB-like_PALP_sf"/>
</dbReference>
<feature type="domain" description="ACT" evidence="6">
    <location>
        <begin position="322"/>
        <end position="402"/>
    </location>
</feature>
<dbReference type="InterPro" id="IPR044561">
    <property type="entry name" value="ACT_ThrD-II-like"/>
</dbReference>
<evidence type="ECO:0000256" key="1">
    <source>
        <dbReference type="ARBA" id="ARBA00001933"/>
    </source>
</evidence>
<evidence type="ECO:0000256" key="2">
    <source>
        <dbReference type="ARBA" id="ARBA00010869"/>
    </source>
</evidence>
<evidence type="ECO:0000256" key="5">
    <source>
        <dbReference type="ARBA" id="ARBA00049406"/>
    </source>
</evidence>
<dbReference type="InterPro" id="IPR005789">
    <property type="entry name" value="Thr_deHydtase_catblc"/>
</dbReference>
<dbReference type="PROSITE" id="PS51671">
    <property type="entry name" value="ACT"/>
    <property type="match status" value="1"/>
</dbReference>
<organism evidence="7 8">
    <name type="scientific">Candidatus Nitrobium versatile</name>
    <dbReference type="NCBI Taxonomy" id="2884831"/>
    <lineage>
        <taxon>Bacteria</taxon>
        <taxon>Pseudomonadati</taxon>
        <taxon>Nitrospirota</taxon>
        <taxon>Nitrospiria</taxon>
        <taxon>Nitrospirales</taxon>
        <taxon>Nitrospiraceae</taxon>
        <taxon>Candidatus Nitrobium</taxon>
    </lineage>
</organism>
<dbReference type="GO" id="GO:0004794">
    <property type="term" value="F:threonine deaminase activity"/>
    <property type="evidence" value="ECO:0007669"/>
    <property type="project" value="UniProtKB-EC"/>
</dbReference>
<dbReference type="EMBL" id="JAIOIV010000018">
    <property type="protein sequence ID" value="MBZ0155076.1"/>
    <property type="molecule type" value="Genomic_DNA"/>
</dbReference>
<keyword evidence="4 7" id="KW-0456">Lyase</keyword>
<dbReference type="SUPFAM" id="SSF53686">
    <property type="entry name" value="Tryptophan synthase beta subunit-like PLP-dependent enzymes"/>
    <property type="match status" value="1"/>
</dbReference>
<dbReference type="CDD" id="cd04886">
    <property type="entry name" value="ACT_ThrD-II-like"/>
    <property type="match status" value="1"/>
</dbReference>
<dbReference type="InterPro" id="IPR045865">
    <property type="entry name" value="ACT-like_dom_sf"/>
</dbReference>
<evidence type="ECO:0000259" key="6">
    <source>
        <dbReference type="PROSITE" id="PS51671"/>
    </source>
</evidence>
<sequence>MVPVTLSSIRKAREVVSPHIHRTPLVYSNSFRSLFGPEIWLKAENLQKTGSFKVRGAFNKLIGRKPQRVVAASMGNHAQGVAYAAGSLGITAKIVMPRTASLVKQEATKGYGAEVILHGESFADALGYALSLKNHTFIHAFDDEDIITGQGTVGLELIEDLPAADAVLVPVGGGGLVAGIAVAVKSLSPKTEVIGVQTASAPSACKSFRAKRLTETPLHPTIADGIAVGRIGTKTFELIGRYVDDVITVSEESIARAVLLFLERKKLVVEGAGAVPLAALLEQGSRFLGKKVVLVVSGGNIDFTLIDRIIHKGMVLNGRIGVLNVVVNDIPGSLHRLTGIIADLGGNILHVVHDRLAEDVPIGKTLVVITLETRGQEHLRQIAGAIRSAGFALAGGEEKRAG</sequence>
<dbReference type="Pfam" id="PF00291">
    <property type="entry name" value="PALP"/>
    <property type="match status" value="1"/>
</dbReference>
<name>A0A953JC21_9BACT</name>
<dbReference type="InterPro" id="IPR001926">
    <property type="entry name" value="TrpB-like_PALP"/>
</dbReference>
<comment type="catalytic activity">
    <reaction evidence="5">
        <text>L-serine = pyruvate + NH4(+)</text>
        <dbReference type="Rhea" id="RHEA:19169"/>
        <dbReference type="ChEBI" id="CHEBI:15361"/>
        <dbReference type="ChEBI" id="CHEBI:28938"/>
        <dbReference type="ChEBI" id="CHEBI:33384"/>
        <dbReference type="EC" id="4.3.1.17"/>
    </reaction>
</comment>
<reference evidence="7" key="2">
    <citation type="submission" date="2021-08" db="EMBL/GenBank/DDBJ databases">
        <authorList>
            <person name="Dalcin Martins P."/>
        </authorList>
    </citation>
    <scope>NUCLEOTIDE SEQUENCE</scope>
    <source>
        <strain evidence="7">MAG_39</strain>
    </source>
</reference>
<evidence type="ECO:0000313" key="8">
    <source>
        <dbReference type="Proteomes" id="UP000705867"/>
    </source>
</evidence>
<dbReference type="EC" id="4.3.1.19" evidence="7"/>
<comment type="cofactor">
    <cofactor evidence="1">
        <name>pyridoxal 5'-phosphate</name>
        <dbReference type="ChEBI" id="CHEBI:597326"/>
    </cofactor>
</comment>
<dbReference type="GO" id="GO:0006565">
    <property type="term" value="P:L-serine catabolic process"/>
    <property type="evidence" value="ECO:0007669"/>
    <property type="project" value="TreeGrafter"/>
</dbReference>
<dbReference type="Gene3D" id="3.40.50.1100">
    <property type="match status" value="2"/>
</dbReference>
<comment type="caution">
    <text evidence="7">The sequence shown here is derived from an EMBL/GenBank/DDBJ whole genome shotgun (WGS) entry which is preliminary data.</text>
</comment>